<dbReference type="SUPFAM" id="SSF90123">
    <property type="entry name" value="ABC transporter transmembrane region"/>
    <property type="match status" value="1"/>
</dbReference>
<evidence type="ECO:0000256" key="4">
    <source>
        <dbReference type="ARBA" id="ARBA00022692"/>
    </source>
</evidence>
<feature type="transmembrane region" description="Helical" evidence="9">
    <location>
        <begin position="21"/>
        <end position="45"/>
    </location>
</feature>
<keyword evidence="8 9" id="KW-0472">Membrane</keyword>
<keyword evidence="4 9" id="KW-0812">Transmembrane</keyword>
<feature type="transmembrane region" description="Helical" evidence="9">
    <location>
        <begin position="245"/>
        <end position="267"/>
    </location>
</feature>
<evidence type="ECO:0000256" key="3">
    <source>
        <dbReference type="ARBA" id="ARBA00022475"/>
    </source>
</evidence>
<name>A0A564W784_9FIRM</name>
<dbReference type="PROSITE" id="PS50929">
    <property type="entry name" value="ABC_TM1F"/>
    <property type="match status" value="1"/>
</dbReference>
<dbReference type="InterPro" id="IPR003439">
    <property type="entry name" value="ABC_transporter-like_ATP-bd"/>
</dbReference>
<keyword evidence="5" id="KW-0547">Nucleotide-binding</keyword>
<dbReference type="InterPro" id="IPR039421">
    <property type="entry name" value="Type_1_exporter"/>
</dbReference>
<dbReference type="InterPro" id="IPR027417">
    <property type="entry name" value="P-loop_NTPase"/>
</dbReference>
<evidence type="ECO:0000313" key="12">
    <source>
        <dbReference type="EMBL" id="VUX40736.1"/>
    </source>
</evidence>
<feature type="transmembrane region" description="Helical" evidence="9">
    <location>
        <begin position="273"/>
        <end position="290"/>
    </location>
</feature>
<dbReference type="PANTHER" id="PTHR24221">
    <property type="entry name" value="ATP-BINDING CASSETTE SUB-FAMILY B"/>
    <property type="match status" value="1"/>
</dbReference>
<dbReference type="PANTHER" id="PTHR24221:SF397">
    <property type="entry name" value="ABC TRANSPORTER, ATP-BINDING TRANSMEMBRANE PROTEIN"/>
    <property type="match status" value="1"/>
</dbReference>
<dbReference type="InterPro" id="IPR036640">
    <property type="entry name" value="ABC1_TM_sf"/>
</dbReference>
<organism evidence="12 13">
    <name type="scientific">Blautia luti</name>
    <dbReference type="NCBI Taxonomy" id="89014"/>
    <lineage>
        <taxon>Bacteria</taxon>
        <taxon>Bacillati</taxon>
        <taxon>Bacillota</taxon>
        <taxon>Clostridia</taxon>
        <taxon>Lachnospirales</taxon>
        <taxon>Lachnospiraceae</taxon>
        <taxon>Blautia</taxon>
    </lineage>
</organism>
<keyword evidence="6 12" id="KW-0067">ATP-binding</keyword>
<dbReference type="Pfam" id="PF00664">
    <property type="entry name" value="ABC_membrane"/>
    <property type="match status" value="1"/>
</dbReference>
<dbReference type="PROSITE" id="PS50893">
    <property type="entry name" value="ABC_TRANSPORTER_2"/>
    <property type="match status" value="1"/>
</dbReference>
<sequence>MIAMIRKFLDLAGERKKQLYLAWLFQALTSICEGAIYFMLFLAIKDILGGSFTKEKLIQYSLMFLIYTVLHFVFYYFTIAKQRPVSYAMMRDERLSIAAKIKRFPLHYFTKDKISQLTSLFTTDLGFVEMNIMEIIAGFISSMAMTVIFDLMLFLVDWRMALLLLVGIIPGYLLYQRFQKSMVQCGEQKKNCQVAMIDSTLEYVQGMETIKAYQLEHSGKLAEKQVDGYCAASDRYESTLTNWNMAYKICLNIGLFLSLGIGISLFQSGTLSPATYLFFAIMGIIFYRPLEALMGSFAMMNLANASLDNISEIHNLPDEKVKQGNRPFTDIQSDVQFEDVSFSYDGKRTAVNHISFSAKPGTITALVGPSGSGKSTLLNLIPGFLTPETGRILLNGQDTTTLEHSDLIRHVSIVFQDVYLFQDTMMNNIRMGNQNATDKQVIEAAKKAHCHEFIEKLPQGYQTVINEGGASLSGGERQRVAIARAILKDSPIILLDEALSSLDAENAVIIQKGIEEMIKGKTVFLVSHTLSYIQNADQILVLSDGALQGCGKHDELLQTVSLYKTMWEKENSIKNWKLT</sequence>
<keyword evidence="7 9" id="KW-1133">Transmembrane helix</keyword>
<dbReference type="InterPro" id="IPR017871">
    <property type="entry name" value="ABC_transporter-like_CS"/>
</dbReference>
<evidence type="ECO:0000256" key="2">
    <source>
        <dbReference type="ARBA" id="ARBA00022448"/>
    </source>
</evidence>
<feature type="transmembrane region" description="Helical" evidence="9">
    <location>
        <begin position="135"/>
        <end position="152"/>
    </location>
</feature>
<evidence type="ECO:0000256" key="1">
    <source>
        <dbReference type="ARBA" id="ARBA00004651"/>
    </source>
</evidence>
<evidence type="ECO:0000259" key="11">
    <source>
        <dbReference type="PROSITE" id="PS50929"/>
    </source>
</evidence>
<keyword evidence="3" id="KW-1003">Cell membrane</keyword>
<evidence type="ECO:0000256" key="7">
    <source>
        <dbReference type="ARBA" id="ARBA00022989"/>
    </source>
</evidence>
<dbReference type="Proteomes" id="UP000408482">
    <property type="component" value="Unassembled WGS sequence"/>
</dbReference>
<dbReference type="RefSeq" id="WP_186290114.1">
    <property type="nucleotide sequence ID" value="NZ_CABHMX010000016.1"/>
</dbReference>
<dbReference type="Gene3D" id="1.20.1560.10">
    <property type="entry name" value="ABC transporter type 1, transmembrane domain"/>
    <property type="match status" value="1"/>
</dbReference>
<dbReference type="SMART" id="SM00382">
    <property type="entry name" value="AAA"/>
    <property type="match status" value="1"/>
</dbReference>
<dbReference type="Pfam" id="PF00005">
    <property type="entry name" value="ABC_tran"/>
    <property type="match status" value="1"/>
</dbReference>
<comment type="subcellular location">
    <subcellularLocation>
        <location evidence="1">Cell membrane</location>
        <topology evidence="1">Multi-pass membrane protein</topology>
    </subcellularLocation>
</comment>
<feature type="domain" description="ABC transporter" evidence="10">
    <location>
        <begin position="335"/>
        <end position="569"/>
    </location>
</feature>
<dbReference type="GO" id="GO:0005886">
    <property type="term" value="C:plasma membrane"/>
    <property type="evidence" value="ECO:0007669"/>
    <property type="project" value="UniProtKB-SubCell"/>
</dbReference>
<evidence type="ECO:0000256" key="8">
    <source>
        <dbReference type="ARBA" id="ARBA00023136"/>
    </source>
</evidence>
<dbReference type="Gene3D" id="3.40.50.300">
    <property type="entry name" value="P-loop containing nucleotide triphosphate hydrolases"/>
    <property type="match status" value="1"/>
</dbReference>
<evidence type="ECO:0000259" key="10">
    <source>
        <dbReference type="PROSITE" id="PS50893"/>
    </source>
</evidence>
<protein>
    <submittedName>
        <fullName evidence="12">Putative ABC transporter ATP-binding protein</fullName>
    </submittedName>
</protein>
<dbReference type="SUPFAM" id="SSF52540">
    <property type="entry name" value="P-loop containing nucleoside triphosphate hydrolases"/>
    <property type="match status" value="1"/>
</dbReference>
<gene>
    <name evidence="12" type="ORF">RSSSTS7063_01347</name>
</gene>
<dbReference type="FunFam" id="3.40.50.300:FF:000221">
    <property type="entry name" value="Multidrug ABC transporter ATP-binding protein"/>
    <property type="match status" value="1"/>
</dbReference>
<dbReference type="GO" id="GO:0016887">
    <property type="term" value="F:ATP hydrolysis activity"/>
    <property type="evidence" value="ECO:0007669"/>
    <property type="project" value="InterPro"/>
</dbReference>
<keyword evidence="2" id="KW-0813">Transport</keyword>
<dbReference type="InterPro" id="IPR011527">
    <property type="entry name" value="ABC1_TM_dom"/>
</dbReference>
<feature type="transmembrane region" description="Helical" evidence="9">
    <location>
        <begin position="57"/>
        <end position="77"/>
    </location>
</feature>
<proteinExistence type="predicted"/>
<evidence type="ECO:0000313" key="13">
    <source>
        <dbReference type="Proteomes" id="UP000408482"/>
    </source>
</evidence>
<dbReference type="GO" id="GO:0140359">
    <property type="term" value="F:ABC-type transporter activity"/>
    <property type="evidence" value="ECO:0007669"/>
    <property type="project" value="InterPro"/>
</dbReference>
<accession>A0A564W784</accession>
<dbReference type="GO" id="GO:0005524">
    <property type="term" value="F:ATP binding"/>
    <property type="evidence" value="ECO:0007669"/>
    <property type="project" value="UniProtKB-KW"/>
</dbReference>
<dbReference type="EMBL" id="CABHNW010000167">
    <property type="protein sequence ID" value="VUX40736.1"/>
    <property type="molecule type" value="Genomic_DNA"/>
</dbReference>
<dbReference type="PROSITE" id="PS00211">
    <property type="entry name" value="ABC_TRANSPORTER_1"/>
    <property type="match status" value="1"/>
</dbReference>
<evidence type="ECO:0000256" key="5">
    <source>
        <dbReference type="ARBA" id="ARBA00022741"/>
    </source>
</evidence>
<dbReference type="AlphaFoldDB" id="A0A564W784"/>
<feature type="transmembrane region" description="Helical" evidence="9">
    <location>
        <begin position="158"/>
        <end position="175"/>
    </location>
</feature>
<dbReference type="GO" id="GO:0034040">
    <property type="term" value="F:ATPase-coupled lipid transmembrane transporter activity"/>
    <property type="evidence" value="ECO:0007669"/>
    <property type="project" value="TreeGrafter"/>
</dbReference>
<feature type="domain" description="ABC transmembrane type-1" evidence="11">
    <location>
        <begin position="24"/>
        <end position="302"/>
    </location>
</feature>
<evidence type="ECO:0000256" key="9">
    <source>
        <dbReference type="SAM" id="Phobius"/>
    </source>
</evidence>
<evidence type="ECO:0000256" key="6">
    <source>
        <dbReference type="ARBA" id="ARBA00022840"/>
    </source>
</evidence>
<keyword evidence="13" id="KW-1185">Reference proteome</keyword>
<dbReference type="InterPro" id="IPR003593">
    <property type="entry name" value="AAA+_ATPase"/>
</dbReference>
<reference evidence="12 13" key="1">
    <citation type="submission" date="2019-07" db="EMBL/GenBank/DDBJ databases">
        <authorList>
            <person name="Hibberd C M."/>
            <person name="Gehrig L. J."/>
            <person name="Chang H.-W."/>
            <person name="Venkatesh S."/>
        </authorList>
    </citation>
    <scope>NUCLEOTIDE SEQUENCE [LARGE SCALE GENOMIC DNA]</scope>
    <source>
        <strain evidence="12">Blautia_luti_SSTS_Bg7063</strain>
    </source>
</reference>